<comment type="subcellular location">
    <subcellularLocation>
        <location evidence="9">Cell membrane</location>
        <topology evidence="9">Peripheral membrane protein</topology>
    </subcellularLocation>
</comment>
<gene>
    <name evidence="9" type="primary">coq7</name>
    <name evidence="10" type="ORF">AOC33_03200</name>
</gene>
<comment type="similarity">
    <text evidence="9">Belongs to the COQ7 family.</text>
</comment>
<keyword evidence="7 9" id="KW-0503">Monooxygenase</keyword>
<dbReference type="CDD" id="cd01042">
    <property type="entry name" value="DMQH"/>
    <property type="match status" value="1"/>
</dbReference>
<evidence type="ECO:0000256" key="7">
    <source>
        <dbReference type="ARBA" id="ARBA00023033"/>
    </source>
</evidence>
<dbReference type="InterPro" id="IPR012347">
    <property type="entry name" value="Ferritin-like"/>
</dbReference>
<feature type="binding site" evidence="9">
    <location>
        <position position="183"/>
    </location>
    <ligand>
        <name>Fe cation</name>
        <dbReference type="ChEBI" id="CHEBI:24875"/>
        <label>2</label>
    </ligand>
</feature>
<reference evidence="10 11" key="1">
    <citation type="submission" date="2017-06" db="EMBL/GenBank/DDBJ databases">
        <title>Reclassification of a Polynucleobacter cosmopolitanus strain isolated from tropical Lake Victoria as Polynucleobacter victoriensis comb. nov.</title>
        <authorList>
            <person name="Hahn M.W."/>
        </authorList>
    </citation>
    <scope>NUCLEOTIDE SEQUENCE [LARGE SCALE GENOMIC DNA]</scope>
    <source>
        <strain evidence="10 11">MWH-MoIso2</strain>
    </source>
</reference>
<keyword evidence="5 9" id="KW-0560">Oxidoreductase</keyword>
<comment type="function">
    <text evidence="9">Catalyzes the hydroxylation of 2-nonaprenyl-3-methyl-6-methoxy-1,4-benzoquinol during ubiquinone biosynthesis.</text>
</comment>
<keyword evidence="10" id="KW-0830">Ubiquinone</keyword>
<dbReference type="Pfam" id="PF03232">
    <property type="entry name" value="COQ7"/>
    <property type="match status" value="1"/>
</dbReference>
<dbReference type="EC" id="1.14.99.60" evidence="9"/>
<dbReference type="SUPFAM" id="SSF47240">
    <property type="entry name" value="Ferritin-like"/>
    <property type="match status" value="1"/>
</dbReference>
<feature type="binding site" evidence="9">
    <location>
        <position position="99"/>
    </location>
    <ligand>
        <name>Fe cation</name>
        <dbReference type="ChEBI" id="CHEBI:24875"/>
        <label>1</label>
    </ligand>
</feature>
<evidence type="ECO:0000313" key="10">
    <source>
        <dbReference type="EMBL" id="OXL16106.1"/>
    </source>
</evidence>
<accession>A0A229FVS5</accession>
<keyword evidence="2 9" id="KW-1003">Cell membrane</keyword>
<comment type="pathway">
    <text evidence="1 9">Cofactor biosynthesis; ubiquinone biosynthesis.</text>
</comment>
<dbReference type="RefSeq" id="WP_089515135.1">
    <property type="nucleotide sequence ID" value="NZ_NJGG01000001.1"/>
</dbReference>
<evidence type="ECO:0000256" key="4">
    <source>
        <dbReference type="ARBA" id="ARBA00022723"/>
    </source>
</evidence>
<keyword evidence="4 9" id="KW-0479">Metal-binding</keyword>
<dbReference type="Proteomes" id="UP000215188">
    <property type="component" value="Unassembled WGS sequence"/>
</dbReference>
<dbReference type="GO" id="GO:0046872">
    <property type="term" value="F:metal ion binding"/>
    <property type="evidence" value="ECO:0007669"/>
    <property type="project" value="UniProtKB-KW"/>
</dbReference>
<dbReference type="GO" id="GO:0008682">
    <property type="term" value="F:3-demethoxyubiquinol 3-hydroxylase activity"/>
    <property type="evidence" value="ECO:0007669"/>
    <property type="project" value="UniProtKB-EC"/>
</dbReference>
<protein>
    <recommendedName>
        <fullName evidence="9">3-demethoxyubiquinol 3-hydroxylase</fullName>
        <shortName evidence="9">DMQ hydroxylase</shortName>
        <ecNumber evidence="9">1.14.99.60</ecNumber>
    </recommendedName>
    <alternativeName>
        <fullName evidence="9">2-nonaprenyl-3-methyl-6-methoxy-1,4-benzoquinol hydroxylase</fullName>
    </alternativeName>
</protein>
<evidence type="ECO:0000313" key="11">
    <source>
        <dbReference type="Proteomes" id="UP000215188"/>
    </source>
</evidence>
<feature type="binding site" evidence="9">
    <location>
        <position position="96"/>
    </location>
    <ligand>
        <name>Fe cation</name>
        <dbReference type="ChEBI" id="CHEBI:24875"/>
        <label>1</label>
    </ligand>
</feature>
<dbReference type="InterPro" id="IPR047809">
    <property type="entry name" value="COQ7_proteobact"/>
</dbReference>
<dbReference type="GO" id="GO:0006744">
    <property type="term" value="P:ubiquinone biosynthetic process"/>
    <property type="evidence" value="ECO:0007669"/>
    <property type="project" value="UniProtKB-UniRule"/>
</dbReference>
<evidence type="ECO:0000256" key="1">
    <source>
        <dbReference type="ARBA" id="ARBA00004749"/>
    </source>
</evidence>
<evidence type="ECO:0000256" key="8">
    <source>
        <dbReference type="ARBA" id="ARBA00023136"/>
    </source>
</evidence>
<feature type="binding site" evidence="9">
    <location>
        <position position="148"/>
    </location>
    <ligand>
        <name>Fe cation</name>
        <dbReference type="ChEBI" id="CHEBI:24875"/>
        <label>2</label>
    </ligand>
</feature>
<dbReference type="Gene3D" id="1.20.1260.10">
    <property type="match status" value="1"/>
</dbReference>
<name>A0A229FVS5_9BURK</name>
<proteinExistence type="inferred from homology"/>
<evidence type="ECO:0000256" key="9">
    <source>
        <dbReference type="HAMAP-Rule" id="MF_01658"/>
    </source>
</evidence>
<evidence type="ECO:0000256" key="3">
    <source>
        <dbReference type="ARBA" id="ARBA00022688"/>
    </source>
</evidence>
<comment type="cofactor">
    <cofactor evidence="9">
        <name>Fe cation</name>
        <dbReference type="ChEBI" id="CHEBI:24875"/>
    </cofactor>
    <text evidence="9">Binds 2 iron ions per subunit.</text>
</comment>
<evidence type="ECO:0000256" key="2">
    <source>
        <dbReference type="ARBA" id="ARBA00022475"/>
    </source>
</evidence>
<feature type="binding site" evidence="9">
    <location>
        <position position="96"/>
    </location>
    <ligand>
        <name>Fe cation</name>
        <dbReference type="ChEBI" id="CHEBI:24875"/>
        <label>2</label>
    </ligand>
</feature>
<dbReference type="EMBL" id="NJGG01000001">
    <property type="protein sequence ID" value="OXL16106.1"/>
    <property type="molecule type" value="Genomic_DNA"/>
</dbReference>
<comment type="caution">
    <text evidence="10">The sequence shown here is derived from an EMBL/GenBank/DDBJ whole genome shotgun (WGS) entry which is preliminary data.</text>
</comment>
<feature type="binding site" evidence="9">
    <location>
        <position position="180"/>
    </location>
    <ligand>
        <name>Fe cation</name>
        <dbReference type="ChEBI" id="CHEBI:24875"/>
        <label>2</label>
    </ligand>
</feature>
<keyword evidence="3 9" id="KW-0831">Ubiquinone biosynthesis</keyword>
<comment type="catalytic activity">
    <reaction evidence="9">
        <text>a 5-methoxy-2-methyl-3-(all-trans-polyprenyl)benzene-1,4-diol + AH2 + O2 = a 3-demethylubiquinol + A + H2O</text>
        <dbReference type="Rhea" id="RHEA:50908"/>
        <dbReference type="Rhea" id="RHEA-COMP:10859"/>
        <dbReference type="Rhea" id="RHEA-COMP:10914"/>
        <dbReference type="ChEBI" id="CHEBI:13193"/>
        <dbReference type="ChEBI" id="CHEBI:15377"/>
        <dbReference type="ChEBI" id="CHEBI:15379"/>
        <dbReference type="ChEBI" id="CHEBI:17499"/>
        <dbReference type="ChEBI" id="CHEBI:84167"/>
        <dbReference type="ChEBI" id="CHEBI:84422"/>
        <dbReference type="EC" id="1.14.99.60"/>
    </reaction>
</comment>
<keyword evidence="8 9" id="KW-0472">Membrane</keyword>
<dbReference type="OrthoDB" id="5192789at2"/>
<dbReference type="InterPro" id="IPR009078">
    <property type="entry name" value="Ferritin-like_SF"/>
</dbReference>
<dbReference type="HAMAP" id="MF_01658">
    <property type="entry name" value="COQ7"/>
    <property type="match status" value="1"/>
</dbReference>
<feature type="binding site" evidence="9">
    <location>
        <position position="180"/>
    </location>
    <ligand>
        <name>Fe cation</name>
        <dbReference type="ChEBI" id="CHEBI:24875"/>
        <label>1</label>
    </ligand>
</feature>
<evidence type="ECO:0000256" key="6">
    <source>
        <dbReference type="ARBA" id="ARBA00023004"/>
    </source>
</evidence>
<dbReference type="PANTHER" id="PTHR11237">
    <property type="entry name" value="COENZYME Q10 BIOSYNTHESIS PROTEIN 7"/>
    <property type="match status" value="1"/>
</dbReference>
<evidence type="ECO:0000256" key="5">
    <source>
        <dbReference type="ARBA" id="ARBA00023002"/>
    </source>
</evidence>
<organism evidence="10 11">
    <name type="scientific">Polynucleobacter cosmopolitanus</name>
    <dbReference type="NCBI Taxonomy" id="351345"/>
    <lineage>
        <taxon>Bacteria</taxon>
        <taxon>Pseudomonadati</taxon>
        <taxon>Pseudomonadota</taxon>
        <taxon>Betaproteobacteria</taxon>
        <taxon>Burkholderiales</taxon>
        <taxon>Burkholderiaceae</taxon>
        <taxon>Polynucleobacter</taxon>
    </lineage>
</organism>
<dbReference type="UniPathway" id="UPA00232"/>
<dbReference type="InterPro" id="IPR011566">
    <property type="entry name" value="Ubq_synth_Coq7"/>
</dbReference>
<keyword evidence="6 9" id="KW-0408">Iron</keyword>
<dbReference type="PANTHER" id="PTHR11237:SF4">
    <property type="entry name" value="5-DEMETHOXYUBIQUINONE HYDROXYLASE, MITOCHONDRIAL"/>
    <property type="match status" value="1"/>
</dbReference>
<feature type="binding site" evidence="9">
    <location>
        <position position="66"/>
    </location>
    <ligand>
        <name>Fe cation</name>
        <dbReference type="ChEBI" id="CHEBI:24875"/>
        <label>1</label>
    </ligand>
</feature>
<dbReference type="AlphaFoldDB" id="A0A229FVS5"/>
<keyword evidence="11" id="KW-1185">Reference proteome</keyword>
<dbReference type="NCBIfam" id="NF033656">
    <property type="entry name" value="DMQ_monoox_COQ7"/>
    <property type="match status" value="1"/>
</dbReference>
<dbReference type="GO" id="GO:0005886">
    <property type="term" value="C:plasma membrane"/>
    <property type="evidence" value="ECO:0007669"/>
    <property type="project" value="UniProtKB-SubCell"/>
</dbReference>
<sequence length="217" mass="24076">MSQFAKSSQHPIDGFIIEFDRALRSIVGATPMRRSVPESSTMNESELSAEEKKHAAGLMRVNHVGEVCAQALYQSQKLHAKSDDLKNKLEHAAIEEEDHLAWCERRLEELDSHPSLLNPVWYAGSFVLGSIAGLAGDKISLGFVAETEKQVEHHLDDHLKELPSNDHRSRAIVAQMRADEIAHGQMAIQEGGVELPSAVQEVMKTMAKVMTVTAYRI</sequence>